<dbReference type="Gene3D" id="3.40.50.300">
    <property type="entry name" value="P-loop containing nucleotide triphosphate hydrolases"/>
    <property type="match status" value="1"/>
</dbReference>
<dbReference type="Proteomes" id="UP001305746">
    <property type="component" value="Unassembled WGS sequence"/>
</dbReference>
<keyword evidence="1" id="KW-0813">Transport</keyword>
<reference evidence="5 6" key="1">
    <citation type="submission" date="2023-12" db="EMBL/GenBank/DDBJ databases">
        <title>Marinobacter qingdaonensis sp. nov., isolated from the intertidal sediment of Qingdao, PR China.</title>
        <authorList>
            <person name="Li Y."/>
        </authorList>
    </citation>
    <scope>NUCLEOTIDE SEQUENCE [LARGE SCALE GENOMIC DNA]</scope>
    <source>
        <strain evidence="5 6">ASW11-75</strain>
    </source>
</reference>
<evidence type="ECO:0000256" key="3">
    <source>
        <dbReference type="ARBA" id="ARBA00022840"/>
    </source>
</evidence>
<dbReference type="InterPro" id="IPR003593">
    <property type="entry name" value="AAA+_ATPase"/>
</dbReference>
<dbReference type="RefSeq" id="WP_322856618.1">
    <property type="nucleotide sequence ID" value="NZ_JAYDCJ010000003.1"/>
</dbReference>
<dbReference type="SUPFAM" id="SSF52540">
    <property type="entry name" value="P-loop containing nucleoside triphosphate hydrolases"/>
    <property type="match status" value="1"/>
</dbReference>
<dbReference type="InterPro" id="IPR003439">
    <property type="entry name" value="ABC_transporter-like_ATP-bd"/>
</dbReference>
<keyword evidence="2" id="KW-0547">Nucleotide-binding</keyword>
<dbReference type="InterPro" id="IPR027417">
    <property type="entry name" value="P-loop_NTPase"/>
</dbReference>
<evidence type="ECO:0000256" key="2">
    <source>
        <dbReference type="ARBA" id="ARBA00022741"/>
    </source>
</evidence>
<evidence type="ECO:0000259" key="4">
    <source>
        <dbReference type="PROSITE" id="PS50893"/>
    </source>
</evidence>
<dbReference type="SMART" id="SM00382">
    <property type="entry name" value="AAA"/>
    <property type="match status" value="1"/>
</dbReference>
<proteinExistence type="predicted"/>
<accession>A0ABU5P2B2</accession>
<gene>
    <name evidence="5" type="ORF">U5822_16045</name>
</gene>
<dbReference type="PANTHER" id="PTHR43023">
    <property type="entry name" value="PROTEIN TRIGALACTOSYLDIACYLGLYCEROL 3, CHLOROPLASTIC"/>
    <property type="match status" value="1"/>
</dbReference>
<comment type="caution">
    <text evidence="5">The sequence shown here is derived from an EMBL/GenBank/DDBJ whole genome shotgun (WGS) entry which is preliminary data.</text>
</comment>
<keyword evidence="3 5" id="KW-0067">ATP-binding</keyword>
<dbReference type="PROSITE" id="PS50893">
    <property type="entry name" value="ABC_TRANSPORTER_2"/>
    <property type="match status" value="1"/>
</dbReference>
<evidence type="ECO:0000313" key="5">
    <source>
        <dbReference type="EMBL" id="MEA1082186.1"/>
    </source>
</evidence>
<dbReference type="EMBL" id="JAYDCJ010000003">
    <property type="protein sequence ID" value="MEA1082186.1"/>
    <property type="molecule type" value="Genomic_DNA"/>
</dbReference>
<dbReference type="PANTHER" id="PTHR43023:SF3">
    <property type="entry name" value="PROTEIN TRIGALACTOSYLDIACYLGLYCEROL 3, CHLOROPLASTIC"/>
    <property type="match status" value="1"/>
</dbReference>
<protein>
    <submittedName>
        <fullName evidence="5">ABC transporter ATP-binding protein</fullName>
    </submittedName>
</protein>
<organism evidence="5 6">
    <name type="scientific">Marinobacter qingdaonensis</name>
    <dbReference type="NCBI Taxonomy" id="3108486"/>
    <lineage>
        <taxon>Bacteria</taxon>
        <taxon>Pseudomonadati</taxon>
        <taxon>Pseudomonadota</taxon>
        <taxon>Gammaproteobacteria</taxon>
        <taxon>Pseudomonadales</taxon>
        <taxon>Marinobacteraceae</taxon>
        <taxon>Marinobacter</taxon>
    </lineage>
</organism>
<evidence type="ECO:0000256" key="1">
    <source>
        <dbReference type="ARBA" id="ARBA00022448"/>
    </source>
</evidence>
<feature type="domain" description="ABC transporter" evidence="4">
    <location>
        <begin position="19"/>
        <end position="256"/>
    </location>
</feature>
<dbReference type="GO" id="GO:0005524">
    <property type="term" value="F:ATP binding"/>
    <property type="evidence" value="ECO:0007669"/>
    <property type="project" value="UniProtKB-KW"/>
</dbReference>
<dbReference type="Pfam" id="PF00005">
    <property type="entry name" value="ABC_tran"/>
    <property type="match status" value="1"/>
</dbReference>
<keyword evidence="6" id="KW-1185">Reference proteome</keyword>
<evidence type="ECO:0000313" key="6">
    <source>
        <dbReference type="Proteomes" id="UP001305746"/>
    </source>
</evidence>
<sequence length="276" mass="29883">MVKRHRLEPHPASLGETVIQVRQLCNRFGPHTIHENLDLDLMTGEILGVVGGSGTGKTVLLRSIVGLIRPAAGHIHVFGKDLEELPERERSVAQQRLGVLFQGGALFTSLNLQENIAVPLMEHAGLNRADAEQLARMKLALTGLPPEAALKYPSELSGGMVKRASLARALALDPEVLFLDEPTAGLDPIGAAAFDRLIVTLRDALGLTVFMVTHDLDTLYATCDRIAVLSQKKVLVADRIERVAAVDDPWIQDYFNGPRGRAASHAVPGNTHGQKE</sequence>
<name>A0ABU5P2B2_9GAMM</name>